<dbReference type="KEGG" id="eta:ETA_pET490160"/>
<comment type="subcellular location">
    <subcellularLocation>
        <location evidence="1">Cell membrane</location>
        <topology evidence="1">Multi-pass membrane protein</topology>
    </subcellularLocation>
</comment>
<gene>
    <name evidence="8" type="primary">traK</name>
    <name evidence="8" type="ordered locus">ETA_pET490160</name>
</gene>
<organism evidence="8 9">
    <name type="scientific">Erwinia tasmaniensis (strain DSM 17950 / CFBP 7177 / CIP 109463 / NCPPB 4357 / Et1/99)</name>
    <dbReference type="NCBI Taxonomy" id="465817"/>
    <lineage>
        <taxon>Bacteria</taxon>
        <taxon>Pseudomonadati</taxon>
        <taxon>Pseudomonadota</taxon>
        <taxon>Gammaproteobacteria</taxon>
        <taxon>Enterobacterales</taxon>
        <taxon>Erwiniaceae</taxon>
        <taxon>Erwinia</taxon>
    </lineage>
</organism>
<keyword evidence="4 7" id="KW-0812">Transmembrane</keyword>
<dbReference type="Gene3D" id="3.40.50.300">
    <property type="entry name" value="P-loop containing nucleotide triphosphate hydrolases"/>
    <property type="match status" value="1"/>
</dbReference>
<dbReference type="HOGENOM" id="CLU_012039_1_3_6"/>
<dbReference type="Pfam" id="PF02534">
    <property type="entry name" value="T4SS-DNA_transf"/>
    <property type="match status" value="1"/>
</dbReference>
<reference evidence="8 9" key="1">
    <citation type="journal article" date="2008" name="Environ. Microbiol.">
        <title>The genome of Erwinia tasmaniensis strain Et1/99, a non-pathogenic bacterium in the genus Erwinia.</title>
        <authorList>
            <person name="Kube M."/>
            <person name="Migdoll A.M."/>
            <person name="Mueller I."/>
            <person name="Kuhl H."/>
            <person name="Beck A."/>
            <person name="Reinhardt R."/>
            <person name="Geider K."/>
        </authorList>
    </citation>
    <scope>NUCLEOTIDE SEQUENCE [LARGE SCALE GENOMIC DNA]</scope>
    <source>
        <strain evidence="9">DSM 17950 / CFBP 7177 / CIP 109463 / NCPPB 4357 / Et1/99</strain>
        <plasmid evidence="9">pET49</plasmid>
    </source>
</reference>
<accession>B2VAV5</accession>
<dbReference type="RefSeq" id="WP_012443215.1">
    <property type="nucleotide sequence ID" value="NC_010697.1"/>
</dbReference>
<sequence length="598" mass="66869">MSKIIGVSSILLLMFLASVVGGNYLGGYAALKYSGLNIDSLSANTFYEVISNYGGNPSYKSLVGITWFGFGVPVVVFVAFCVLILFNLNPDKVIYGNSRLATDMDLAKSGFFPTLKQSKKHKYPPILIGKMNKGRFKGQYIYYYGQQFLMLYAPTRSGKGVGIVIPNCLNYPESLVVLDIKLENWFLSSGYRKKVMGQECYLFCPAGYVENEERAKAGEYRSHRWNPMDYVSRDALQRQTDLRKIASVLYPLSGGDNDVWNTSAINLFIGLALYLIDKEHEAQENLTVSIAKVLKSATPGGDLAAWMRKTLAKDAAVSTEARDYFEIFMAAPDKTRGSIMSNFTNGLDIFANPVTAAATSASDFNIRRLRKDKMSVYLGLTPDSLVTHKKLVNLFFSMIVNENTKELPEQNPELKYQVVLLEDEFTSMGRVEIIQKSIAYTAGFNLRYVFILQNKGQMEDEKLYGKEGTETFIKNCAVEIVYPPRDVDDAVKEISERIGVFDKKIKRKSKSDNRGSAGGSKSVADDVISSPVLLPDDIVALGKVKNKSETMKIREIILSEACYPFIADKIVYFEDPVFMGRVKIAKENHIEIPLLFNS</sequence>
<comment type="similarity">
    <text evidence="2">Belongs to the VirD4/TraG family.</text>
</comment>
<evidence type="ECO:0000256" key="2">
    <source>
        <dbReference type="ARBA" id="ARBA00008806"/>
    </source>
</evidence>
<proteinExistence type="inferred from homology"/>
<geneLocation type="plasmid" evidence="8 9">
    <name>pET49</name>
</geneLocation>
<protein>
    <submittedName>
        <fullName evidence="8">TraK protein</fullName>
    </submittedName>
</protein>
<dbReference type="OrthoDB" id="9759295at2"/>
<dbReference type="InterPro" id="IPR003688">
    <property type="entry name" value="TraG/VirD4"/>
</dbReference>
<keyword evidence="8" id="KW-0614">Plasmid</keyword>
<name>B2VAV5_ERWT9</name>
<dbReference type="Proteomes" id="UP000001726">
    <property type="component" value="Plasmid pET49"/>
</dbReference>
<dbReference type="SUPFAM" id="SSF52540">
    <property type="entry name" value="P-loop containing nucleoside triphosphate hydrolases"/>
    <property type="match status" value="1"/>
</dbReference>
<keyword evidence="6 7" id="KW-0472">Membrane</keyword>
<dbReference type="InterPro" id="IPR027417">
    <property type="entry name" value="P-loop_NTPase"/>
</dbReference>
<evidence type="ECO:0000256" key="1">
    <source>
        <dbReference type="ARBA" id="ARBA00004651"/>
    </source>
</evidence>
<dbReference type="AlphaFoldDB" id="B2VAV5"/>
<keyword evidence="9" id="KW-1185">Reference proteome</keyword>
<evidence type="ECO:0000256" key="4">
    <source>
        <dbReference type="ARBA" id="ARBA00022692"/>
    </source>
</evidence>
<evidence type="ECO:0000256" key="5">
    <source>
        <dbReference type="ARBA" id="ARBA00022989"/>
    </source>
</evidence>
<dbReference type="InterPro" id="IPR051539">
    <property type="entry name" value="T4SS-coupling_protein"/>
</dbReference>
<evidence type="ECO:0000313" key="8">
    <source>
        <dbReference type="EMBL" id="CAO94858.1"/>
    </source>
</evidence>
<evidence type="ECO:0000256" key="7">
    <source>
        <dbReference type="SAM" id="Phobius"/>
    </source>
</evidence>
<feature type="transmembrane region" description="Helical" evidence="7">
    <location>
        <begin position="65"/>
        <end position="88"/>
    </location>
</feature>
<evidence type="ECO:0000256" key="6">
    <source>
        <dbReference type="ARBA" id="ARBA00023136"/>
    </source>
</evidence>
<evidence type="ECO:0000313" key="9">
    <source>
        <dbReference type="Proteomes" id="UP000001726"/>
    </source>
</evidence>
<evidence type="ECO:0000256" key="3">
    <source>
        <dbReference type="ARBA" id="ARBA00022475"/>
    </source>
</evidence>
<dbReference type="CDD" id="cd01127">
    <property type="entry name" value="TrwB_TraG_TraD_VirD4"/>
    <property type="match status" value="1"/>
</dbReference>
<dbReference type="PANTHER" id="PTHR37937:SF1">
    <property type="entry name" value="CONJUGATIVE TRANSFER: DNA TRANSPORT"/>
    <property type="match status" value="1"/>
</dbReference>
<dbReference type="PANTHER" id="PTHR37937">
    <property type="entry name" value="CONJUGATIVE TRANSFER: DNA TRANSPORT"/>
    <property type="match status" value="1"/>
</dbReference>
<keyword evidence="5 7" id="KW-1133">Transmembrane helix</keyword>
<dbReference type="EMBL" id="CU468131">
    <property type="protein sequence ID" value="CAO94858.1"/>
    <property type="molecule type" value="Genomic_DNA"/>
</dbReference>
<dbReference type="GO" id="GO:0005886">
    <property type="term" value="C:plasma membrane"/>
    <property type="evidence" value="ECO:0007669"/>
    <property type="project" value="UniProtKB-SubCell"/>
</dbReference>
<keyword evidence="3" id="KW-1003">Cell membrane</keyword>